<name>A0A0D9YCX8_9ORYZ</name>
<dbReference type="EnsemblPlants" id="OGLUM01G29750.1">
    <property type="protein sequence ID" value="OGLUM01G29750.1"/>
    <property type="gene ID" value="OGLUM01G29750"/>
</dbReference>
<proteinExistence type="predicted"/>
<dbReference type="HOGENOM" id="CLU_127899_0_0_1"/>
<dbReference type="Proteomes" id="UP000026961">
    <property type="component" value="Chromosome 1"/>
</dbReference>
<reference evidence="2" key="1">
    <citation type="submission" date="2013-08" db="EMBL/GenBank/DDBJ databases">
        <title>Oryza genome evolution.</title>
        <authorList>
            <person name="Wing R.A."/>
            <person name="Panaud O."/>
            <person name="Oliveira A.C."/>
        </authorList>
    </citation>
    <scope>NUCLEOTIDE SEQUENCE</scope>
</reference>
<dbReference type="AlphaFoldDB" id="A0A0D9YCX8"/>
<evidence type="ECO:0000313" key="3">
    <source>
        <dbReference type="Proteomes" id="UP000026961"/>
    </source>
</evidence>
<dbReference type="Gramene" id="OGLUM01G29750.1">
    <property type="protein sequence ID" value="OGLUM01G29750.1"/>
    <property type="gene ID" value="OGLUM01G29750"/>
</dbReference>
<organism evidence="2">
    <name type="scientific">Oryza glumipatula</name>
    <dbReference type="NCBI Taxonomy" id="40148"/>
    <lineage>
        <taxon>Eukaryota</taxon>
        <taxon>Viridiplantae</taxon>
        <taxon>Streptophyta</taxon>
        <taxon>Embryophyta</taxon>
        <taxon>Tracheophyta</taxon>
        <taxon>Spermatophyta</taxon>
        <taxon>Magnoliopsida</taxon>
        <taxon>Liliopsida</taxon>
        <taxon>Poales</taxon>
        <taxon>Poaceae</taxon>
        <taxon>BOP clade</taxon>
        <taxon>Oryzoideae</taxon>
        <taxon>Oryzeae</taxon>
        <taxon>Oryzinae</taxon>
        <taxon>Oryza</taxon>
    </lineage>
</organism>
<reference evidence="2" key="2">
    <citation type="submission" date="2015-04" db="UniProtKB">
        <authorList>
            <consortium name="EnsemblPlants"/>
        </authorList>
    </citation>
    <scope>IDENTIFICATION</scope>
</reference>
<sequence length="181" mass="19350">MAHQTAAHFYSGEPPPSNSSSFRLPRRVHSPRTHAAAAASRHPSRRLSDLRERRDGSANAYAMPRALVLSLPRSAAAGGITALMSGAGSGDWGGCCPCEGEKRGMKALPSPLFCHGSKVSVGESKLCHTVLLLESLITRLPVSRRVTVVCLPEDVLLSHTVVPLVSVRTRLPSWPSDTLEP</sequence>
<keyword evidence="3" id="KW-1185">Reference proteome</keyword>
<evidence type="ECO:0000256" key="1">
    <source>
        <dbReference type="SAM" id="MobiDB-lite"/>
    </source>
</evidence>
<accession>A0A0D9YCX8</accession>
<reference evidence="2" key="3">
    <citation type="submission" date="2018-05" db="EMBL/GenBank/DDBJ databases">
        <title>OgluRS3 (Oryza glumaepatula Reference Sequence Version 3).</title>
        <authorList>
            <person name="Zhang J."/>
            <person name="Kudrna D."/>
            <person name="Lee S."/>
            <person name="Talag J."/>
            <person name="Welchert J."/>
            <person name="Wing R.A."/>
        </authorList>
    </citation>
    <scope>NUCLEOTIDE SEQUENCE [LARGE SCALE GENOMIC DNA]</scope>
</reference>
<protein>
    <submittedName>
        <fullName evidence="2">Uncharacterized protein</fullName>
    </submittedName>
</protein>
<evidence type="ECO:0000313" key="2">
    <source>
        <dbReference type="EnsemblPlants" id="OGLUM01G29750.1"/>
    </source>
</evidence>
<feature type="region of interest" description="Disordered" evidence="1">
    <location>
        <begin position="1"/>
        <end position="53"/>
    </location>
</feature>